<sequence length="212" mass="22647">MDFVDEIDAVSRVRVGEVLGPEAVRAQGAQFLPPLEMECFSLGVSVPNWLVCALEGNAGRLTQFGVIRANGSSDLFGFCVAQSKGTQLRVLMSLHAADVRKYLQDCSHRGRLHMLLTPENTSQVLALEMPGRFSSPALLAKIFEDCPLGKTSAEAVTELTRLIADVNAVPSLFEGVQVTDAIAVVIADVDLLRALRALRDAALGQAGSSACH</sequence>
<comment type="caution">
    <text evidence="1">The sequence shown here is derived from an EMBL/GenBank/DDBJ whole genome shotgun (WGS) entry which is preliminary data.</text>
</comment>
<reference evidence="1" key="1">
    <citation type="submission" date="2019-02" db="EMBL/GenBank/DDBJ databases">
        <title>Draft genome of the type strain Pelomonas aquatica CCUG 52575T.</title>
        <authorList>
            <person name="Gomila M."/>
            <person name="Lalucat J."/>
        </authorList>
    </citation>
    <scope>NUCLEOTIDE SEQUENCE</scope>
    <source>
        <strain evidence="1">CCUG 52575</strain>
    </source>
</reference>
<dbReference type="Proteomes" id="UP001152766">
    <property type="component" value="Unassembled WGS sequence"/>
</dbReference>
<keyword evidence="2" id="KW-1185">Reference proteome</keyword>
<dbReference type="RefSeq" id="WP_268151309.1">
    <property type="nucleotide sequence ID" value="NZ_JAPPUW010000011.1"/>
</dbReference>
<organism evidence="1 2">
    <name type="scientific">Pelomonas aquatica</name>
    <dbReference type="NCBI Taxonomy" id="431058"/>
    <lineage>
        <taxon>Bacteria</taxon>
        <taxon>Pseudomonadati</taxon>
        <taxon>Pseudomonadota</taxon>
        <taxon>Betaproteobacteria</taxon>
        <taxon>Burkholderiales</taxon>
        <taxon>Sphaerotilaceae</taxon>
        <taxon>Roseateles</taxon>
    </lineage>
</organism>
<gene>
    <name evidence="1" type="ORF">EXJ73_04470</name>
</gene>
<name>A0A9X4LDZ8_9BURK</name>
<dbReference type="EMBL" id="SGUG01000005">
    <property type="protein sequence ID" value="MDG0861727.1"/>
    <property type="molecule type" value="Genomic_DNA"/>
</dbReference>
<evidence type="ECO:0000313" key="1">
    <source>
        <dbReference type="EMBL" id="MDG0861727.1"/>
    </source>
</evidence>
<accession>A0A9X4LDZ8</accession>
<dbReference type="AlphaFoldDB" id="A0A9X4LDZ8"/>
<proteinExistence type="predicted"/>
<evidence type="ECO:0000313" key="2">
    <source>
        <dbReference type="Proteomes" id="UP001152766"/>
    </source>
</evidence>
<protein>
    <submittedName>
        <fullName evidence="1">Uncharacterized protein</fullName>
    </submittedName>
</protein>